<proteinExistence type="predicted"/>
<gene>
    <name evidence="2" type="ORF">DFH01_16010</name>
</gene>
<dbReference type="EMBL" id="QGNA01000003">
    <property type="protein sequence ID" value="PWS36641.1"/>
    <property type="molecule type" value="Genomic_DNA"/>
</dbReference>
<dbReference type="RefSeq" id="WP_109871434.1">
    <property type="nucleotide sequence ID" value="NZ_QGNA01000003.1"/>
</dbReference>
<evidence type="ECO:0000313" key="2">
    <source>
        <dbReference type="EMBL" id="PWS36641.1"/>
    </source>
</evidence>
<protein>
    <submittedName>
        <fullName evidence="2">DUF2243 domain-containing protein</fullName>
    </submittedName>
</protein>
<dbReference type="Proteomes" id="UP000245765">
    <property type="component" value="Unassembled WGS sequence"/>
</dbReference>
<feature type="transmembrane region" description="Helical" evidence="1">
    <location>
        <begin position="154"/>
        <end position="173"/>
    </location>
</feature>
<feature type="transmembrane region" description="Helical" evidence="1">
    <location>
        <begin position="122"/>
        <end position="142"/>
    </location>
</feature>
<organism evidence="2 3">
    <name type="scientific">Falsiroseomonas bella</name>
    <dbReference type="NCBI Taxonomy" id="2184016"/>
    <lineage>
        <taxon>Bacteria</taxon>
        <taxon>Pseudomonadati</taxon>
        <taxon>Pseudomonadota</taxon>
        <taxon>Alphaproteobacteria</taxon>
        <taxon>Acetobacterales</taxon>
        <taxon>Roseomonadaceae</taxon>
        <taxon>Falsiroseomonas</taxon>
    </lineage>
</organism>
<keyword evidence="3" id="KW-1185">Reference proteome</keyword>
<dbReference type="InterPro" id="IPR018719">
    <property type="entry name" value="DUF2243_membrane"/>
</dbReference>
<dbReference type="AlphaFoldDB" id="A0A317FC24"/>
<evidence type="ECO:0000313" key="3">
    <source>
        <dbReference type="Proteomes" id="UP000245765"/>
    </source>
</evidence>
<sequence>MPHELRLPAFLLGFALGGFFDGILFHQILQWHHLLSLWAPEEGMPFHVVWDGLFHAAHYAVAVFGLGLLWQHREGIAAPRAGRGLVAWAWIGFGAWHILDVVLNHWVLGMHRARIGVANPLAYDMIFVALGVVGLMLGWLLLRRPGSGARGAPVATGLAILLFATAPVAALPPRDPDPAIASLLGGRLLPAFCASWARVDYAAR</sequence>
<keyword evidence="1" id="KW-1133">Transmembrane helix</keyword>
<keyword evidence="1" id="KW-0812">Transmembrane</keyword>
<dbReference type="Pfam" id="PF10002">
    <property type="entry name" value="DUF2243"/>
    <property type="match status" value="1"/>
</dbReference>
<name>A0A317FC24_9PROT</name>
<accession>A0A317FC24</accession>
<feature type="transmembrane region" description="Helical" evidence="1">
    <location>
        <begin position="48"/>
        <end position="70"/>
    </location>
</feature>
<comment type="caution">
    <text evidence="2">The sequence shown here is derived from an EMBL/GenBank/DDBJ whole genome shotgun (WGS) entry which is preliminary data.</text>
</comment>
<keyword evidence="1" id="KW-0472">Membrane</keyword>
<feature type="transmembrane region" description="Helical" evidence="1">
    <location>
        <begin position="82"/>
        <end position="102"/>
    </location>
</feature>
<evidence type="ECO:0000256" key="1">
    <source>
        <dbReference type="SAM" id="Phobius"/>
    </source>
</evidence>
<dbReference type="OrthoDB" id="5190099at2"/>
<feature type="transmembrane region" description="Helical" evidence="1">
    <location>
        <begin position="7"/>
        <end position="28"/>
    </location>
</feature>
<reference evidence="3" key="1">
    <citation type="submission" date="2018-05" db="EMBL/GenBank/DDBJ databases">
        <authorList>
            <person name="Du Z."/>
            <person name="Wang X."/>
        </authorList>
    </citation>
    <scope>NUCLEOTIDE SEQUENCE [LARGE SCALE GENOMIC DNA]</scope>
    <source>
        <strain evidence="3">CQN31</strain>
    </source>
</reference>